<name>A0A834DFN4_9CHIR</name>
<comment type="caution">
    <text evidence="2">The sequence shown here is derived from an EMBL/GenBank/DDBJ whole genome shotgun (WGS) entry which is preliminary data.</text>
</comment>
<feature type="region of interest" description="Disordered" evidence="1">
    <location>
        <begin position="1"/>
        <end position="22"/>
    </location>
</feature>
<sequence>MAAAAGIKTGGRSVSVSPAQDGQLEVPEAHAAVGGISYRKADPVTDVSGLSTPGKCKHLRELVRKDGEHSRFGSSQRLKAHLHGQHRFRDPGLTPGAHGTRTAPPIPSNRTSAKTRLPVSPTAASLRLRFGAPGSKDMLIDFGEAGGRKRDRNWNILVREEHWSVCFLYTL</sequence>
<reference evidence="2 3" key="1">
    <citation type="journal article" date="2020" name="Nature">
        <title>Six reference-quality genomes reveal evolution of bat adaptations.</title>
        <authorList>
            <person name="Jebb D."/>
            <person name="Huang Z."/>
            <person name="Pippel M."/>
            <person name="Hughes G.M."/>
            <person name="Lavrichenko K."/>
            <person name="Devanna P."/>
            <person name="Winkler S."/>
            <person name="Jermiin L.S."/>
            <person name="Skirmuntt E.C."/>
            <person name="Katzourakis A."/>
            <person name="Burkitt-Gray L."/>
            <person name="Ray D.A."/>
            <person name="Sullivan K.A.M."/>
            <person name="Roscito J.G."/>
            <person name="Kirilenko B.M."/>
            <person name="Davalos L.M."/>
            <person name="Corthals A.P."/>
            <person name="Power M.L."/>
            <person name="Jones G."/>
            <person name="Ransome R.D."/>
            <person name="Dechmann D.K.N."/>
            <person name="Locatelli A.G."/>
            <person name="Puechmaille S.J."/>
            <person name="Fedrigo O."/>
            <person name="Jarvis E.D."/>
            <person name="Hiller M."/>
            <person name="Vernes S.C."/>
            <person name="Myers E.W."/>
            <person name="Teeling E.C."/>
        </authorList>
    </citation>
    <scope>NUCLEOTIDE SEQUENCE [LARGE SCALE GENOMIC DNA]</scope>
    <source>
        <strain evidence="2">Bat1K_MPI-CBG_1</strain>
    </source>
</reference>
<feature type="region of interest" description="Disordered" evidence="1">
    <location>
        <begin position="80"/>
        <end position="119"/>
    </location>
</feature>
<evidence type="ECO:0000313" key="3">
    <source>
        <dbReference type="Proteomes" id="UP000664940"/>
    </source>
</evidence>
<gene>
    <name evidence="2" type="ORF">HJG60_009083</name>
</gene>
<protein>
    <submittedName>
        <fullName evidence="2">Uncharacterized protein</fullName>
    </submittedName>
</protein>
<proteinExistence type="predicted"/>
<dbReference type="EMBL" id="JABVXQ010000014">
    <property type="protein sequence ID" value="KAF6078199.1"/>
    <property type="molecule type" value="Genomic_DNA"/>
</dbReference>
<dbReference type="Proteomes" id="UP000664940">
    <property type="component" value="Unassembled WGS sequence"/>
</dbReference>
<evidence type="ECO:0000256" key="1">
    <source>
        <dbReference type="SAM" id="MobiDB-lite"/>
    </source>
</evidence>
<dbReference type="AlphaFoldDB" id="A0A834DFN4"/>
<organism evidence="2 3">
    <name type="scientific">Phyllostomus discolor</name>
    <name type="common">pale spear-nosed bat</name>
    <dbReference type="NCBI Taxonomy" id="89673"/>
    <lineage>
        <taxon>Eukaryota</taxon>
        <taxon>Metazoa</taxon>
        <taxon>Chordata</taxon>
        <taxon>Craniata</taxon>
        <taxon>Vertebrata</taxon>
        <taxon>Euteleostomi</taxon>
        <taxon>Mammalia</taxon>
        <taxon>Eutheria</taxon>
        <taxon>Laurasiatheria</taxon>
        <taxon>Chiroptera</taxon>
        <taxon>Yangochiroptera</taxon>
        <taxon>Phyllostomidae</taxon>
        <taxon>Phyllostominae</taxon>
        <taxon>Phyllostomus</taxon>
    </lineage>
</organism>
<accession>A0A834DFN4</accession>
<evidence type="ECO:0000313" key="2">
    <source>
        <dbReference type="EMBL" id="KAF6078199.1"/>
    </source>
</evidence>